<dbReference type="Proteomes" id="UP000630936">
    <property type="component" value="Unassembled WGS sequence"/>
</dbReference>
<sequence>MAPAAMTFASSLSDARPLAFWLDDPARPAPEPALTGDAHCDLLVVGGGYSGLWTALLAKERDPAREVVLIEGRETGWAASGRNGGFCSASLTHGLGNGLARWPGEIGALERLGERNLDAIEAAVAAYSIDCDFERTGAIDIATEPHQLAELAELYEMSRSLGLDGLRPLDQEALRAEVNSPTFLGGLWDRRGTAMLNPARLVWGLKSACLGLGVRIHENTRALELASAGARTAVRTPRGRVFARRVALGTNIFPSLVRRVRLYTVPVYDYALTTEPLTAGQLAEIGWHGRQGLADAANRFHYFRLTADRRVLWGGYDAVYPYGGRLRPDLDHRPETHLRLARHFFRCFPQLEGVRFTHAWGGAIDTCSRFSAFFGTAHRGRVAYAAGYTGLGVGASRFGAEVMLDLLAGERTERTELEMVRTKPLPFPPEPLAWAGIGITQWSLARADANGGRRNAWLRTLDRLGLGFDS</sequence>
<dbReference type="InterPro" id="IPR006076">
    <property type="entry name" value="FAD-dep_OxRdtase"/>
</dbReference>
<dbReference type="AlphaFoldDB" id="A0A918QIJ0"/>
<evidence type="ECO:0000313" key="3">
    <source>
        <dbReference type="Proteomes" id="UP000630936"/>
    </source>
</evidence>
<organism evidence="2 3">
    <name type="scientific">Streptomyces inusitatus</name>
    <dbReference type="NCBI Taxonomy" id="68221"/>
    <lineage>
        <taxon>Bacteria</taxon>
        <taxon>Bacillati</taxon>
        <taxon>Actinomycetota</taxon>
        <taxon>Actinomycetes</taxon>
        <taxon>Kitasatosporales</taxon>
        <taxon>Streptomycetaceae</taxon>
        <taxon>Streptomyces</taxon>
    </lineage>
</organism>
<gene>
    <name evidence="2" type="ORF">GCM10010387_47460</name>
</gene>
<dbReference type="InterPro" id="IPR036188">
    <property type="entry name" value="FAD/NAD-bd_sf"/>
</dbReference>
<dbReference type="Gene3D" id="3.30.9.10">
    <property type="entry name" value="D-Amino Acid Oxidase, subunit A, domain 2"/>
    <property type="match status" value="1"/>
</dbReference>
<evidence type="ECO:0000313" key="2">
    <source>
        <dbReference type="EMBL" id="GGZ47619.1"/>
    </source>
</evidence>
<keyword evidence="3" id="KW-1185">Reference proteome</keyword>
<name>A0A918QIJ0_9ACTN</name>
<feature type="domain" description="FAD dependent oxidoreductase" evidence="1">
    <location>
        <begin position="41"/>
        <end position="405"/>
    </location>
</feature>
<reference evidence="2" key="2">
    <citation type="submission" date="2020-09" db="EMBL/GenBank/DDBJ databases">
        <authorList>
            <person name="Sun Q."/>
            <person name="Ohkuma M."/>
        </authorList>
    </citation>
    <scope>NUCLEOTIDE SEQUENCE</scope>
    <source>
        <strain evidence="2">JCM 4988</strain>
    </source>
</reference>
<evidence type="ECO:0000259" key="1">
    <source>
        <dbReference type="Pfam" id="PF01266"/>
    </source>
</evidence>
<dbReference type="PANTHER" id="PTHR13847:SF281">
    <property type="entry name" value="FAD DEPENDENT OXIDOREDUCTASE DOMAIN-CONTAINING PROTEIN"/>
    <property type="match status" value="1"/>
</dbReference>
<dbReference type="PANTHER" id="PTHR13847">
    <property type="entry name" value="SARCOSINE DEHYDROGENASE-RELATED"/>
    <property type="match status" value="1"/>
</dbReference>
<dbReference type="SUPFAM" id="SSF51905">
    <property type="entry name" value="FAD/NAD(P)-binding domain"/>
    <property type="match status" value="1"/>
</dbReference>
<protein>
    <submittedName>
        <fullName evidence="2">Oxidoreductase</fullName>
    </submittedName>
</protein>
<dbReference type="EMBL" id="BMWG01000017">
    <property type="protein sequence ID" value="GGZ47619.1"/>
    <property type="molecule type" value="Genomic_DNA"/>
</dbReference>
<reference evidence="2" key="1">
    <citation type="journal article" date="2014" name="Int. J. Syst. Evol. Microbiol.">
        <title>Complete genome sequence of Corynebacterium casei LMG S-19264T (=DSM 44701T), isolated from a smear-ripened cheese.</title>
        <authorList>
            <consortium name="US DOE Joint Genome Institute (JGI-PGF)"/>
            <person name="Walter F."/>
            <person name="Albersmeier A."/>
            <person name="Kalinowski J."/>
            <person name="Ruckert C."/>
        </authorList>
    </citation>
    <scope>NUCLEOTIDE SEQUENCE</scope>
    <source>
        <strain evidence="2">JCM 4988</strain>
    </source>
</reference>
<dbReference type="RefSeq" id="WP_190125219.1">
    <property type="nucleotide sequence ID" value="NZ_BMWG01000017.1"/>
</dbReference>
<proteinExistence type="predicted"/>
<comment type="caution">
    <text evidence="2">The sequence shown here is derived from an EMBL/GenBank/DDBJ whole genome shotgun (WGS) entry which is preliminary data.</text>
</comment>
<accession>A0A918QIJ0</accession>
<dbReference type="Pfam" id="PF01266">
    <property type="entry name" value="DAO"/>
    <property type="match status" value="1"/>
</dbReference>
<dbReference type="GO" id="GO:0005737">
    <property type="term" value="C:cytoplasm"/>
    <property type="evidence" value="ECO:0007669"/>
    <property type="project" value="TreeGrafter"/>
</dbReference>
<dbReference type="Gene3D" id="3.50.50.60">
    <property type="entry name" value="FAD/NAD(P)-binding domain"/>
    <property type="match status" value="1"/>
</dbReference>